<gene>
    <name evidence="2" type="ORF">CYNAS_LOCUS19459</name>
</gene>
<protein>
    <recommendedName>
        <fullName evidence="4">SGNH domain-containing protein</fullName>
    </recommendedName>
</protein>
<evidence type="ECO:0008006" key="4">
    <source>
        <dbReference type="Google" id="ProtNLM"/>
    </source>
</evidence>
<feature type="region of interest" description="Disordered" evidence="1">
    <location>
        <begin position="32"/>
        <end position="51"/>
    </location>
</feature>
<organism evidence="2 3">
    <name type="scientific">Cylicocyclus nassatus</name>
    <name type="common">Nematode worm</name>
    <dbReference type="NCBI Taxonomy" id="53992"/>
    <lineage>
        <taxon>Eukaryota</taxon>
        <taxon>Metazoa</taxon>
        <taxon>Ecdysozoa</taxon>
        <taxon>Nematoda</taxon>
        <taxon>Chromadorea</taxon>
        <taxon>Rhabditida</taxon>
        <taxon>Rhabditina</taxon>
        <taxon>Rhabditomorpha</taxon>
        <taxon>Strongyloidea</taxon>
        <taxon>Strongylidae</taxon>
        <taxon>Cylicocyclus</taxon>
    </lineage>
</organism>
<feature type="compositionally biased region" description="Polar residues" evidence="1">
    <location>
        <begin position="35"/>
        <end position="51"/>
    </location>
</feature>
<dbReference type="AlphaFoldDB" id="A0AA36MCT3"/>
<proteinExistence type="predicted"/>
<sequence>MRIQVHYKLVQAQKPPRGYPRKGPVRVEPLKDVANGNTQGQSTTSPAPSQCRFSTTQKYQNMKNYFRRQIEKLHRENGEFSGSEAVNILEEYLQANREQFSAHVVKRENAVKALPSCVSSCSAKAMLYLKNGKALNTIKDGLIVRDESFARYRIWELSKRCKKCEIVDYMLMLADEKGHYLGYNPNTNLMYLDQANHFNRFGKQIIQTIFEKLAKQFVTPQDNGTHRIL</sequence>
<evidence type="ECO:0000313" key="2">
    <source>
        <dbReference type="EMBL" id="CAJ0607476.1"/>
    </source>
</evidence>
<accession>A0AA36MCT3</accession>
<dbReference type="EMBL" id="CATQJL010000316">
    <property type="protein sequence ID" value="CAJ0607476.1"/>
    <property type="molecule type" value="Genomic_DNA"/>
</dbReference>
<reference evidence="2" key="1">
    <citation type="submission" date="2023-07" db="EMBL/GenBank/DDBJ databases">
        <authorList>
            <consortium name="CYATHOMIX"/>
        </authorList>
    </citation>
    <scope>NUCLEOTIDE SEQUENCE</scope>
    <source>
        <strain evidence="2">N/A</strain>
    </source>
</reference>
<keyword evidence="3" id="KW-1185">Reference proteome</keyword>
<comment type="caution">
    <text evidence="2">The sequence shown here is derived from an EMBL/GenBank/DDBJ whole genome shotgun (WGS) entry which is preliminary data.</text>
</comment>
<evidence type="ECO:0000256" key="1">
    <source>
        <dbReference type="SAM" id="MobiDB-lite"/>
    </source>
</evidence>
<evidence type="ECO:0000313" key="3">
    <source>
        <dbReference type="Proteomes" id="UP001176961"/>
    </source>
</evidence>
<dbReference type="Proteomes" id="UP001176961">
    <property type="component" value="Unassembled WGS sequence"/>
</dbReference>
<name>A0AA36MCT3_CYLNA</name>